<feature type="domain" description="Pyridoxamine 5'-phosphate oxidase N-terminal" evidence="1">
    <location>
        <begin position="45"/>
        <end position="126"/>
    </location>
</feature>
<sequence length="182" mass="19511">MCQGTGVPMLPDPVDATDLNIYGTDQLPWSRVRSALETGLAALETAQFLGTVGPDGKPHAAGIGATLVGEHFYFTSGPAAHKTRYLAANPACTLSFRFPDDVDLVVEGVATRTLDHAEIDRVTADYRDTGWPAERAGEAVTAPFSAQSAGPAPWYLYRFTAHFAVGVALTDPHGATRWRFPH</sequence>
<dbReference type="SUPFAM" id="SSF50475">
    <property type="entry name" value="FMN-binding split barrel"/>
    <property type="match status" value="1"/>
</dbReference>
<proteinExistence type="predicted"/>
<dbReference type="Proteomes" id="UP000017048">
    <property type="component" value="Unassembled WGS sequence"/>
</dbReference>
<evidence type="ECO:0000313" key="2">
    <source>
        <dbReference type="EMBL" id="GAD85634.1"/>
    </source>
</evidence>
<dbReference type="EMBL" id="BAFO02000032">
    <property type="protein sequence ID" value="GAD85634.1"/>
    <property type="molecule type" value="Genomic_DNA"/>
</dbReference>
<dbReference type="STRING" id="1824.SAMN05444423_109133"/>
<dbReference type="eggNOG" id="COG3871">
    <property type="taxonomic scope" value="Bacteria"/>
</dbReference>
<evidence type="ECO:0000313" key="3">
    <source>
        <dbReference type="Proteomes" id="UP000017048"/>
    </source>
</evidence>
<dbReference type="InterPro" id="IPR012349">
    <property type="entry name" value="Split_barrel_FMN-bd"/>
</dbReference>
<accession>U5EKN1</accession>
<comment type="caution">
    <text evidence="2">The sequence shown here is derived from an EMBL/GenBank/DDBJ whole genome shotgun (WGS) entry which is preliminary data.</text>
</comment>
<evidence type="ECO:0000259" key="1">
    <source>
        <dbReference type="Pfam" id="PF01243"/>
    </source>
</evidence>
<organism evidence="2 3">
    <name type="scientific">Nocardia asteroides NBRC 15531</name>
    <dbReference type="NCBI Taxonomy" id="1110697"/>
    <lineage>
        <taxon>Bacteria</taxon>
        <taxon>Bacillati</taxon>
        <taxon>Actinomycetota</taxon>
        <taxon>Actinomycetes</taxon>
        <taxon>Mycobacteriales</taxon>
        <taxon>Nocardiaceae</taxon>
        <taxon>Nocardia</taxon>
    </lineage>
</organism>
<name>U5EKN1_NOCAS</name>
<dbReference type="InterPro" id="IPR011576">
    <property type="entry name" value="Pyridox_Oxase_N"/>
</dbReference>
<dbReference type="AlphaFoldDB" id="U5EKN1"/>
<reference evidence="2 3" key="1">
    <citation type="journal article" date="2014" name="BMC Genomics">
        <title>Genome based analysis of type-I polyketide synthase and nonribosomal peptide synthetase gene clusters in seven strains of five representative Nocardia species.</title>
        <authorList>
            <person name="Komaki H."/>
            <person name="Ichikawa N."/>
            <person name="Hosoyama A."/>
            <person name="Takahashi-Nakaguchi A."/>
            <person name="Matsuzawa T."/>
            <person name="Suzuki K."/>
            <person name="Fujita N."/>
            <person name="Gonoi T."/>
        </authorList>
    </citation>
    <scope>NUCLEOTIDE SEQUENCE [LARGE SCALE GENOMIC DNA]</scope>
    <source>
        <strain evidence="2 3">NBRC 15531</strain>
    </source>
</reference>
<keyword evidence="3" id="KW-1185">Reference proteome</keyword>
<gene>
    <name evidence="2" type="ORF">NCAST_32_01160</name>
</gene>
<dbReference type="Gene3D" id="2.30.110.10">
    <property type="entry name" value="Electron Transport, Fmn-binding Protein, Chain A"/>
    <property type="match status" value="1"/>
</dbReference>
<dbReference type="Pfam" id="PF01243">
    <property type="entry name" value="PNPOx_N"/>
    <property type="match status" value="1"/>
</dbReference>
<protein>
    <recommendedName>
        <fullName evidence="1">Pyridoxamine 5'-phosphate oxidase N-terminal domain-containing protein</fullName>
    </recommendedName>
</protein>